<accession>A0ABR2TWL9</accession>
<comment type="caution">
    <text evidence="1">The sequence shown here is derived from an EMBL/GenBank/DDBJ whole genome shotgun (WGS) entry which is preliminary data.</text>
</comment>
<proteinExistence type="predicted"/>
<evidence type="ECO:0000313" key="2">
    <source>
        <dbReference type="Proteomes" id="UP001396334"/>
    </source>
</evidence>
<keyword evidence="2" id="KW-1185">Reference proteome</keyword>
<dbReference type="EMBL" id="JBBPBN010000004">
    <property type="protein sequence ID" value="KAK9041777.1"/>
    <property type="molecule type" value="Genomic_DNA"/>
</dbReference>
<gene>
    <name evidence="1" type="ORF">V6N11_016867</name>
</gene>
<evidence type="ECO:0000313" key="1">
    <source>
        <dbReference type="EMBL" id="KAK9041777.1"/>
    </source>
</evidence>
<sequence>MPPLISYSGDRSHCTEGNIALVQADAFTPRPTVIGDEGGVKLSGKGLQETELEGFILVRSGAFSLFGHGCSPTKTKDFHC</sequence>
<name>A0ABR2TWL9_9ROSI</name>
<reference evidence="1 2" key="1">
    <citation type="journal article" date="2024" name="G3 (Bethesda)">
        <title>Genome assembly of Hibiscus sabdariffa L. provides insights into metabolisms of medicinal natural products.</title>
        <authorList>
            <person name="Kim T."/>
        </authorList>
    </citation>
    <scope>NUCLEOTIDE SEQUENCE [LARGE SCALE GENOMIC DNA]</scope>
    <source>
        <strain evidence="1">TK-2024</strain>
        <tissue evidence="1">Old leaves</tissue>
    </source>
</reference>
<dbReference type="Proteomes" id="UP001396334">
    <property type="component" value="Unassembled WGS sequence"/>
</dbReference>
<protein>
    <submittedName>
        <fullName evidence="1">Uncharacterized protein</fullName>
    </submittedName>
</protein>
<organism evidence="1 2">
    <name type="scientific">Hibiscus sabdariffa</name>
    <name type="common">roselle</name>
    <dbReference type="NCBI Taxonomy" id="183260"/>
    <lineage>
        <taxon>Eukaryota</taxon>
        <taxon>Viridiplantae</taxon>
        <taxon>Streptophyta</taxon>
        <taxon>Embryophyta</taxon>
        <taxon>Tracheophyta</taxon>
        <taxon>Spermatophyta</taxon>
        <taxon>Magnoliopsida</taxon>
        <taxon>eudicotyledons</taxon>
        <taxon>Gunneridae</taxon>
        <taxon>Pentapetalae</taxon>
        <taxon>rosids</taxon>
        <taxon>malvids</taxon>
        <taxon>Malvales</taxon>
        <taxon>Malvaceae</taxon>
        <taxon>Malvoideae</taxon>
        <taxon>Hibiscus</taxon>
    </lineage>
</organism>